<dbReference type="GO" id="GO:0004089">
    <property type="term" value="F:carbonate dehydratase activity"/>
    <property type="evidence" value="ECO:0007669"/>
    <property type="project" value="UniProtKB-UniRule"/>
</dbReference>
<keyword evidence="2 4" id="KW-0479">Metal-binding</keyword>
<dbReference type="CDD" id="cd03379">
    <property type="entry name" value="beta_CA_cladeD"/>
    <property type="match status" value="1"/>
</dbReference>
<dbReference type="Gene3D" id="3.40.1050.10">
    <property type="entry name" value="Carbonic anhydrase"/>
    <property type="match status" value="1"/>
</dbReference>
<dbReference type="PANTHER" id="PTHR43175">
    <property type="entry name" value="CARBONIC ANHYDRASE"/>
    <property type="match status" value="1"/>
</dbReference>
<comment type="similarity">
    <text evidence="1 5">Belongs to the beta-class carbonic anhydrase family.</text>
</comment>
<keyword evidence="7" id="KW-1185">Reference proteome</keyword>
<proteinExistence type="inferred from homology"/>
<dbReference type="GO" id="GO:0008270">
    <property type="term" value="F:zinc ion binding"/>
    <property type="evidence" value="ECO:0007669"/>
    <property type="project" value="UniProtKB-UniRule"/>
</dbReference>
<evidence type="ECO:0000256" key="4">
    <source>
        <dbReference type="PIRSR" id="PIRSR601765-1"/>
    </source>
</evidence>
<feature type="binding site" evidence="4">
    <location>
        <position position="37"/>
    </location>
    <ligand>
        <name>Zn(2+)</name>
        <dbReference type="ChEBI" id="CHEBI:29105"/>
    </ligand>
</feature>
<dbReference type="Proteomes" id="UP000053477">
    <property type="component" value="Unassembled WGS sequence"/>
</dbReference>
<evidence type="ECO:0000313" key="7">
    <source>
        <dbReference type="Proteomes" id="UP000053477"/>
    </source>
</evidence>
<evidence type="ECO:0000256" key="5">
    <source>
        <dbReference type="RuleBase" id="RU003956"/>
    </source>
</evidence>
<dbReference type="OrthoDB" id="10248475at2759"/>
<keyword evidence="3 4" id="KW-0862">Zinc</keyword>
<reference evidence="6 7" key="1">
    <citation type="submission" date="2015-04" db="EMBL/GenBank/DDBJ databases">
        <title>Complete genome sequence of Schizopora paradoxa KUC8140, a cosmopolitan wood degrader in East Asia.</title>
        <authorList>
            <consortium name="DOE Joint Genome Institute"/>
            <person name="Min B."/>
            <person name="Park H."/>
            <person name="Jang Y."/>
            <person name="Kim J.-J."/>
            <person name="Kim K.H."/>
            <person name="Pangilinan J."/>
            <person name="Lipzen A."/>
            <person name="Riley R."/>
            <person name="Grigoriev I.V."/>
            <person name="Spatafora J.W."/>
            <person name="Choi I.-G."/>
        </authorList>
    </citation>
    <scope>NUCLEOTIDE SEQUENCE [LARGE SCALE GENOMIC DNA]</scope>
    <source>
        <strain evidence="6 7">KUC8140</strain>
    </source>
</reference>
<comment type="catalytic activity">
    <reaction evidence="5">
        <text>hydrogencarbonate + H(+) = CO2 + H2O</text>
        <dbReference type="Rhea" id="RHEA:10748"/>
        <dbReference type="ChEBI" id="CHEBI:15377"/>
        <dbReference type="ChEBI" id="CHEBI:15378"/>
        <dbReference type="ChEBI" id="CHEBI:16526"/>
        <dbReference type="ChEBI" id="CHEBI:17544"/>
        <dbReference type="EC" id="4.2.1.1"/>
    </reaction>
</comment>
<dbReference type="SUPFAM" id="SSF53056">
    <property type="entry name" value="beta-carbonic anhydrase, cab"/>
    <property type="match status" value="1"/>
</dbReference>
<feature type="binding site" evidence="4">
    <location>
        <position position="89"/>
    </location>
    <ligand>
        <name>Zn(2+)</name>
        <dbReference type="ChEBI" id="CHEBI:29105"/>
    </ligand>
</feature>
<dbReference type="InParanoid" id="A0A0H2S6W9"/>
<organism evidence="6 7">
    <name type="scientific">Schizopora paradoxa</name>
    <dbReference type="NCBI Taxonomy" id="27342"/>
    <lineage>
        <taxon>Eukaryota</taxon>
        <taxon>Fungi</taxon>
        <taxon>Dikarya</taxon>
        <taxon>Basidiomycota</taxon>
        <taxon>Agaricomycotina</taxon>
        <taxon>Agaricomycetes</taxon>
        <taxon>Hymenochaetales</taxon>
        <taxon>Schizoporaceae</taxon>
        <taxon>Schizopora</taxon>
    </lineage>
</organism>
<evidence type="ECO:0000256" key="1">
    <source>
        <dbReference type="ARBA" id="ARBA00006217"/>
    </source>
</evidence>
<keyword evidence="5" id="KW-0456">Lyase</keyword>
<protein>
    <recommendedName>
        <fullName evidence="5">Carbonic anhydrase</fullName>
        <ecNumber evidence="5">4.2.1.1</ecNumber>
    </recommendedName>
    <alternativeName>
        <fullName evidence="5">Carbonate dehydratase</fullName>
    </alternativeName>
</protein>
<feature type="binding site" evidence="4">
    <location>
        <position position="39"/>
    </location>
    <ligand>
        <name>Zn(2+)</name>
        <dbReference type="ChEBI" id="CHEBI:29105"/>
    </ligand>
</feature>
<dbReference type="InterPro" id="IPR036874">
    <property type="entry name" value="Carbonic_anhydrase_sf"/>
</dbReference>
<feature type="binding site" evidence="4">
    <location>
        <position position="92"/>
    </location>
    <ligand>
        <name>Zn(2+)</name>
        <dbReference type="ChEBI" id="CHEBI:29105"/>
    </ligand>
</feature>
<dbReference type="EMBL" id="KQ085883">
    <property type="protein sequence ID" value="KLO20040.1"/>
    <property type="molecule type" value="Genomic_DNA"/>
</dbReference>
<dbReference type="Pfam" id="PF00484">
    <property type="entry name" value="Pro_CA"/>
    <property type="match status" value="1"/>
</dbReference>
<dbReference type="AlphaFoldDB" id="A0A0H2S6W9"/>
<accession>A0A0H2S6W9</accession>
<name>A0A0H2S6W9_9AGAM</name>
<dbReference type="EC" id="4.2.1.1" evidence="5"/>
<dbReference type="InterPro" id="IPR001765">
    <property type="entry name" value="Carbonic_anhydrase"/>
</dbReference>
<comment type="cofactor">
    <cofactor evidence="4">
        <name>Zn(2+)</name>
        <dbReference type="ChEBI" id="CHEBI:29105"/>
    </cofactor>
    <text evidence="4">Binds 1 zinc ion per subunit.</text>
</comment>
<dbReference type="STRING" id="27342.A0A0H2S6W9"/>
<evidence type="ECO:0000313" key="6">
    <source>
        <dbReference type="EMBL" id="KLO20040.1"/>
    </source>
</evidence>
<gene>
    <name evidence="6" type="ORF">SCHPADRAFT_898103</name>
</gene>
<dbReference type="SMART" id="SM00947">
    <property type="entry name" value="Pro_CA"/>
    <property type="match status" value="1"/>
</dbReference>
<evidence type="ECO:0000256" key="3">
    <source>
        <dbReference type="ARBA" id="ARBA00022833"/>
    </source>
</evidence>
<sequence>MDAFKDFEAANERYVETFGAKGALPLPPAKKLTIVTCMDARIDPAAHLGIKEGDAHVIRNAGGVCKEALRSIVISQQLLGTQEIAVFHHTDCGMLTFTNSDIKSLLEERYPAAADEVKDIDFLPFANLEQSVKDDVQFLKQHPLVLKDIRITGWIYEVETGKVRQIV</sequence>
<comment type="function">
    <text evidence="5">Reversible hydration of carbon dioxide.</text>
</comment>
<dbReference type="PANTHER" id="PTHR43175:SF3">
    <property type="entry name" value="CARBON DISULFIDE HYDROLASE"/>
    <property type="match status" value="1"/>
</dbReference>
<evidence type="ECO:0000256" key="2">
    <source>
        <dbReference type="ARBA" id="ARBA00022723"/>
    </source>
</evidence>